<accession>A0A8T3E9B6</accession>
<proteinExistence type="predicted"/>
<dbReference type="Proteomes" id="UP000829720">
    <property type="component" value="Unassembled WGS sequence"/>
</dbReference>
<evidence type="ECO:0000313" key="1">
    <source>
        <dbReference type="EMBL" id="KAI1903475.1"/>
    </source>
</evidence>
<sequence>METSPFVLCFRLIGSSLPGLPSVQQRALLVPVCLWSSTGQHWISGLLSNACTTLVQHEVITFQSFSGN</sequence>
<comment type="caution">
    <text evidence="1">The sequence shown here is derived from an EMBL/GenBank/DDBJ whole genome shotgun (WGS) entry which is preliminary data.</text>
</comment>
<evidence type="ECO:0000313" key="2">
    <source>
        <dbReference type="Proteomes" id="UP000829720"/>
    </source>
</evidence>
<keyword evidence="2" id="KW-1185">Reference proteome</keyword>
<organism evidence="1 2">
    <name type="scientific">Albula goreensis</name>
    <dbReference type="NCBI Taxonomy" id="1534307"/>
    <lineage>
        <taxon>Eukaryota</taxon>
        <taxon>Metazoa</taxon>
        <taxon>Chordata</taxon>
        <taxon>Craniata</taxon>
        <taxon>Vertebrata</taxon>
        <taxon>Euteleostomi</taxon>
        <taxon>Actinopterygii</taxon>
        <taxon>Neopterygii</taxon>
        <taxon>Teleostei</taxon>
        <taxon>Albuliformes</taxon>
        <taxon>Albulidae</taxon>
        <taxon>Albula</taxon>
    </lineage>
</organism>
<dbReference type="AlphaFoldDB" id="A0A8T3E9B6"/>
<name>A0A8T3E9B6_9TELE</name>
<dbReference type="EMBL" id="JAERUA010000002">
    <property type="protein sequence ID" value="KAI1903475.1"/>
    <property type="molecule type" value="Genomic_DNA"/>
</dbReference>
<reference evidence="1" key="1">
    <citation type="submission" date="2021-01" db="EMBL/GenBank/DDBJ databases">
        <authorList>
            <person name="Zahm M."/>
            <person name="Roques C."/>
            <person name="Cabau C."/>
            <person name="Klopp C."/>
            <person name="Donnadieu C."/>
            <person name="Jouanno E."/>
            <person name="Lampietro C."/>
            <person name="Louis A."/>
            <person name="Herpin A."/>
            <person name="Echchiki A."/>
            <person name="Berthelot C."/>
            <person name="Parey E."/>
            <person name="Roest-Crollius H."/>
            <person name="Braasch I."/>
            <person name="Postlethwait J."/>
            <person name="Bobe J."/>
            <person name="Montfort J."/>
            <person name="Bouchez O."/>
            <person name="Begum T."/>
            <person name="Mejri S."/>
            <person name="Adams A."/>
            <person name="Chen W.-J."/>
            <person name="Guiguen Y."/>
        </authorList>
    </citation>
    <scope>NUCLEOTIDE SEQUENCE</scope>
    <source>
        <tissue evidence="1">Blood</tissue>
    </source>
</reference>
<protein>
    <submittedName>
        <fullName evidence="1">Uncharacterized protein</fullName>
    </submittedName>
</protein>
<gene>
    <name evidence="1" type="ORF">AGOR_G00027580</name>
</gene>